<dbReference type="RefSeq" id="WP_218232392.1">
    <property type="nucleotide sequence ID" value="NZ_BAABBB010000004.1"/>
</dbReference>
<reference evidence="3" key="1">
    <citation type="journal article" date="2019" name="Int. J. Syst. Evol. Microbiol.">
        <title>The Global Catalogue of Microorganisms (GCM) 10K type strain sequencing project: providing services to taxonomists for standard genome sequencing and annotation.</title>
        <authorList>
            <consortium name="The Broad Institute Genomics Platform"/>
            <consortium name="The Broad Institute Genome Sequencing Center for Infectious Disease"/>
            <person name="Wu L."/>
            <person name="Ma J."/>
        </authorList>
    </citation>
    <scope>NUCLEOTIDE SEQUENCE [LARGE SCALE GENOMIC DNA]</scope>
    <source>
        <strain evidence="3">JCM 17460</strain>
    </source>
</reference>
<accession>A0ABP6UWF1</accession>
<sequence length="259" mass="28324">MPIPRALPLAFVLLVACALGLVATPDAESAARRAARPALVLKAPGSVTAGTSVEVRVRARGLRGKVALQVRRGQRWRTLLVRPLNDGGAGFLVPAGATGGSLRLRAKSGRHVSATRTVAVRPRTNPTNEQPVPNQDEVDRRCVAQYGSTYPVPEREHRVRPTGWPRTPPQAVLCRILRISDDEEVGCYATEPGTKMFDIFWYYDHAIEVADYAPIGNGQEILTGVLGDASFYIQQDVFDQYYIVWARDGAYEDDAVIAC</sequence>
<feature type="chain" id="PRO_5047161596" description="Secreted protein" evidence="1">
    <location>
        <begin position="24"/>
        <end position="259"/>
    </location>
</feature>
<gene>
    <name evidence="2" type="ORF">GCM10022263_05740</name>
</gene>
<evidence type="ECO:0000313" key="3">
    <source>
        <dbReference type="Proteomes" id="UP001500301"/>
    </source>
</evidence>
<protein>
    <recommendedName>
        <fullName evidence="4">Secreted protein</fullName>
    </recommendedName>
</protein>
<dbReference type="EMBL" id="BAABBB010000004">
    <property type="protein sequence ID" value="GAA3520688.1"/>
    <property type="molecule type" value="Genomic_DNA"/>
</dbReference>
<evidence type="ECO:0008006" key="4">
    <source>
        <dbReference type="Google" id="ProtNLM"/>
    </source>
</evidence>
<evidence type="ECO:0000313" key="2">
    <source>
        <dbReference type="EMBL" id="GAA3520688.1"/>
    </source>
</evidence>
<evidence type="ECO:0000256" key="1">
    <source>
        <dbReference type="SAM" id="SignalP"/>
    </source>
</evidence>
<dbReference type="Proteomes" id="UP001500301">
    <property type="component" value="Unassembled WGS sequence"/>
</dbReference>
<keyword evidence="1" id="KW-0732">Signal</keyword>
<comment type="caution">
    <text evidence="2">The sequence shown here is derived from an EMBL/GenBank/DDBJ whole genome shotgun (WGS) entry which is preliminary data.</text>
</comment>
<keyword evidence="3" id="KW-1185">Reference proteome</keyword>
<organism evidence="2 3">
    <name type="scientific">Nocardioides daeguensis</name>
    <dbReference type="NCBI Taxonomy" id="908359"/>
    <lineage>
        <taxon>Bacteria</taxon>
        <taxon>Bacillati</taxon>
        <taxon>Actinomycetota</taxon>
        <taxon>Actinomycetes</taxon>
        <taxon>Propionibacteriales</taxon>
        <taxon>Nocardioidaceae</taxon>
        <taxon>Nocardioides</taxon>
    </lineage>
</organism>
<dbReference type="PROSITE" id="PS51257">
    <property type="entry name" value="PROKAR_LIPOPROTEIN"/>
    <property type="match status" value="1"/>
</dbReference>
<feature type="signal peptide" evidence="1">
    <location>
        <begin position="1"/>
        <end position="23"/>
    </location>
</feature>
<name>A0ABP6UWF1_9ACTN</name>
<proteinExistence type="predicted"/>